<dbReference type="Proteomes" id="UP001603857">
    <property type="component" value="Unassembled WGS sequence"/>
</dbReference>
<organism evidence="2 3">
    <name type="scientific">Flemingia macrophylla</name>
    <dbReference type="NCBI Taxonomy" id="520843"/>
    <lineage>
        <taxon>Eukaryota</taxon>
        <taxon>Viridiplantae</taxon>
        <taxon>Streptophyta</taxon>
        <taxon>Embryophyta</taxon>
        <taxon>Tracheophyta</taxon>
        <taxon>Spermatophyta</taxon>
        <taxon>Magnoliopsida</taxon>
        <taxon>eudicotyledons</taxon>
        <taxon>Gunneridae</taxon>
        <taxon>Pentapetalae</taxon>
        <taxon>rosids</taxon>
        <taxon>fabids</taxon>
        <taxon>Fabales</taxon>
        <taxon>Fabaceae</taxon>
        <taxon>Papilionoideae</taxon>
        <taxon>50 kb inversion clade</taxon>
        <taxon>NPAAA clade</taxon>
        <taxon>indigoferoid/millettioid clade</taxon>
        <taxon>Phaseoleae</taxon>
        <taxon>Flemingia</taxon>
    </lineage>
</organism>
<feature type="compositionally biased region" description="Acidic residues" evidence="1">
    <location>
        <begin position="1"/>
        <end position="11"/>
    </location>
</feature>
<reference evidence="2 3" key="1">
    <citation type="submission" date="2024-08" db="EMBL/GenBank/DDBJ databases">
        <title>Insights into the chromosomal genome structure of Flemingia macrophylla.</title>
        <authorList>
            <person name="Ding Y."/>
            <person name="Zhao Y."/>
            <person name="Bi W."/>
            <person name="Wu M."/>
            <person name="Zhao G."/>
            <person name="Gong Y."/>
            <person name="Li W."/>
            <person name="Zhang P."/>
        </authorList>
    </citation>
    <scope>NUCLEOTIDE SEQUENCE [LARGE SCALE GENOMIC DNA]</scope>
    <source>
        <strain evidence="2">DYQJB</strain>
        <tissue evidence="2">Leaf</tissue>
    </source>
</reference>
<dbReference type="EMBL" id="JBGMDY010000002">
    <property type="protein sequence ID" value="KAL2345564.1"/>
    <property type="molecule type" value="Genomic_DNA"/>
</dbReference>
<comment type="caution">
    <text evidence="2">The sequence shown here is derived from an EMBL/GenBank/DDBJ whole genome shotgun (WGS) entry which is preliminary data.</text>
</comment>
<evidence type="ECO:0000313" key="3">
    <source>
        <dbReference type="Proteomes" id="UP001603857"/>
    </source>
</evidence>
<sequence length="140" mass="15822">MSGCSDEEDVSDGYRHDGDGGSDGDDDDSEIGKSERRRRRTPFGKAVMHRFTKAKTKLRRVRSRKALLPKSCLGNQASVIVEGGRRRSGCRFCFSRPRVLESSDESPISDPNNPKFTHAMLVNLIEKNDFYCRECNPHLD</sequence>
<name>A0ABD1NBR9_9FABA</name>
<evidence type="ECO:0000313" key="2">
    <source>
        <dbReference type="EMBL" id="KAL2345564.1"/>
    </source>
</evidence>
<keyword evidence="3" id="KW-1185">Reference proteome</keyword>
<protein>
    <submittedName>
        <fullName evidence="2">Uncharacterized protein</fullName>
    </submittedName>
</protein>
<evidence type="ECO:0000256" key="1">
    <source>
        <dbReference type="SAM" id="MobiDB-lite"/>
    </source>
</evidence>
<dbReference type="AlphaFoldDB" id="A0ABD1NBR9"/>
<feature type="compositionally biased region" description="Basic residues" evidence="1">
    <location>
        <begin position="35"/>
        <end position="44"/>
    </location>
</feature>
<gene>
    <name evidence="2" type="ORF">Fmac_006849</name>
</gene>
<accession>A0ABD1NBR9</accession>
<dbReference type="PANTHER" id="PTHR35123">
    <property type="entry name" value="OS07G0633900 PROTEIN-RELATED"/>
    <property type="match status" value="1"/>
</dbReference>
<proteinExistence type="predicted"/>
<feature type="compositionally biased region" description="Acidic residues" evidence="1">
    <location>
        <begin position="20"/>
        <end position="29"/>
    </location>
</feature>
<dbReference type="PANTHER" id="PTHR35123:SF2">
    <property type="entry name" value="UBIQUITIN CARBOXYL-TERMINAL HYDROLASE-LIKE PROTEIN"/>
    <property type="match status" value="1"/>
</dbReference>
<feature type="region of interest" description="Disordered" evidence="1">
    <location>
        <begin position="1"/>
        <end position="44"/>
    </location>
</feature>